<dbReference type="EMBL" id="FQUA01000011">
    <property type="protein sequence ID" value="SHE95718.1"/>
    <property type="molecule type" value="Genomic_DNA"/>
</dbReference>
<reference evidence="1 3" key="1">
    <citation type="journal article" date="2016" name="Genome Announc.">
        <title>Complete Genome Sequence of the Amino Acid-Fermenting Clostridium propionicum X2 (DSM 1682).</title>
        <authorList>
            <person name="Poehlein A."/>
            <person name="Schlien K."/>
            <person name="Chowdhury N.P."/>
            <person name="Gottschalk G."/>
            <person name="Buckel W."/>
            <person name="Daniel R."/>
        </authorList>
    </citation>
    <scope>NUCLEOTIDE SEQUENCE [LARGE SCALE GENOMIC DNA]</scope>
    <source>
        <strain evidence="1 3">X2</strain>
    </source>
</reference>
<protein>
    <submittedName>
        <fullName evidence="2">Uncharacterized protein</fullName>
    </submittedName>
</protein>
<evidence type="ECO:0000313" key="3">
    <source>
        <dbReference type="Proteomes" id="UP000068026"/>
    </source>
</evidence>
<dbReference type="Proteomes" id="UP000184204">
    <property type="component" value="Unassembled WGS sequence"/>
</dbReference>
<dbReference type="OrthoDB" id="9904329at2"/>
<keyword evidence="3" id="KW-1185">Reference proteome</keyword>
<dbReference type="KEGG" id="cpro:CPRO_23190"/>
<name>A0A120MKC8_ANAPI</name>
<dbReference type="Proteomes" id="UP000068026">
    <property type="component" value="Chromosome"/>
</dbReference>
<accession>A0A120MKC8</accession>
<dbReference type="RefSeq" id="WP_066051823.1">
    <property type="nucleotide sequence ID" value="NZ_CP014223.1"/>
</dbReference>
<evidence type="ECO:0000313" key="2">
    <source>
        <dbReference type="EMBL" id="SHE95718.1"/>
    </source>
</evidence>
<dbReference type="AlphaFoldDB" id="A0A120MKC8"/>
<evidence type="ECO:0000313" key="4">
    <source>
        <dbReference type="Proteomes" id="UP000184204"/>
    </source>
</evidence>
<evidence type="ECO:0000313" key="1">
    <source>
        <dbReference type="EMBL" id="AMJ41886.1"/>
    </source>
</evidence>
<reference evidence="3" key="2">
    <citation type="submission" date="2016-01" db="EMBL/GenBank/DDBJ databases">
        <authorList>
            <person name="Poehlein A."/>
            <person name="Schlien K."/>
            <person name="Gottschalk G."/>
            <person name="Buckel W."/>
            <person name="Daniel R."/>
        </authorList>
    </citation>
    <scope>NUCLEOTIDE SEQUENCE [LARGE SCALE GENOMIC DNA]</scope>
    <source>
        <strain evidence="3">X2</strain>
    </source>
</reference>
<organism evidence="2 4">
    <name type="scientific">Anaerotignum propionicum DSM 1682</name>
    <dbReference type="NCBI Taxonomy" id="991789"/>
    <lineage>
        <taxon>Bacteria</taxon>
        <taxon>Bacillati</taxon>
        <taxon>Bacillota</taxon>
        <taxon>Clostridia</taxon>
        <taxon>Lachnospirales</taxon>
        <taxon>Anaerotignaceae</taxon>
        <taxon>Anaerotignum</taxon>
    </lineage>
</organism>
<gene>
    <name evidence="1" type="ORF">CPRO_23190</name>
    <name evidence="2" type="ORF">SAMN02745151_02338</name>
</gene>
<dbReference type="EMBL" id="CP014223">
    <property type="protein sequence ID" value="AMJ41886.1"/>
    <property type="molecule type" value="Genomic_DNA"/>
</dbReference>
<proteinExistence type="predicted"/>
<reference evidence="2" key="3">
    <citation type="submission" date="2016-11" db="EMBL/GenBank/DDBJ databases">
        <authorList>
            <person name="Varghese N."/>
            <person name="Submissions S."/>
        </authorList>
    </citation>
    <scope>NUCLEOTIDE SEQUENCE</scope>
    <source>
        <strain evidence="2">DSM 1682</strain>
    </source>
</reference>
<sequence length="124" mass="15059">MSTFLKRETKREISILGQKYTVDFGRDHLAFIFKRVQVELGQIEKKDRGNLSQEECFYEMQNEEKVILKRVIEEILDFQKEKFFIFKKDDTIVFHRDIYTYLVEEYIDVMKTKSPYTIERIEGL</sequence>
<reference evidence="4" key="4">
    <citation type="submission" date="2016-11" db="EMBL/GenBank/DDBJ databases">
        <authorList>
            <person name="Jaros S."/>
            <person name="Januszkiewicz K."/>
            <person name="Wedrychowicz H."/>
        </authorList>
    </citation>
    <scope>NUCLEOTIDE SEQUENCE [LARGE SCALE GENOMIC DNA]</scope>
    <source>
        <strain evidence="4">DSM 1682</strain>
    </source>
</reference>